<comment type="caution">
    <text evidence="13">The sequence shown here is derived from an EMBL/GenBank/DDBJ whole genome shotgun (WGS) entry which is preliminary data.</text>
</comment>
<comment type="caution">
    <text evidence="9">Lacks conserved residue(s) required for the propagation of feature annotation.</text>
</comment>
<dbReference type="SUPFAM" id="SSF52540">
    <property type="entry name" value="P-loop containing nucleoside triphosphate hydrolases"/>
    <property type="match status" value="2"/>
</dbReference>
<name>F7Q183_9MOLU</name>
<evidence type="ECO:0000256" key="9">
    <source>
        <dbReference type="HAMAP-Rule" id="MF_00195"/>
    </source>
</evidence>
<dbReference type="InterPro" id="IPR031166">
    <property type="entry name" value="G_ENGA"/>
</dbReference>
<feature type="binding site" evidence="9">
    <location>
        <begin position="56"/>
        <end position="60"/>
    </location>
    <ligand>
        <name>GTP</name>
        <dbReference type="ChEBI" id="CHEBI:37565"/>
        <label>1</label>
    </ligand>
</feature>
<dbReference type="Pfam" id="PF01926">
    <property type="entry name" value="MMR_HSR1"/>
    <property type="match status" value="2"/>
</dbReference>
<evidence type="ECO:0000256" key="3">
    <source>
        <dbReference type="ARBA" id="ARBA00022517"/>
    </source>
</evidence>
<dbReference type="OrthoDB" id="9805918at2"/>
<evidence type="ECO:0000256" key="7">
    <source>
        <dbReference type="ARBA" id="ARBA00032345"/>
    </source>
</evidence>
<proteinExistence type="inferred from homology"/>
<evidence type="ECO:0000256" key="4">
    <source>
        <dbReference type="ARBA" id="ARBA00022737"/>
    </source>
</evidence>
<dbReference type="InParanoid" id="F7Q183"/>
<dbReference type="CDD" id="cd01894">
    <property type="entry name" value="EngA1"/>
    <property type="match status" value="1"/>
</dbReference>
<reference evidence="13 14" key="1">
    <citation type="journal article" date="2011" name="J. Bacteriol.">
        <title>Genome sequence of Haloplasma contractile, an unusual contractile bacterium from a deep-sea anoxic brine lake.</title>
        <authorList>
            <person name="Antunes A."/>
            <person name="Alam I."/>
            <person name="El Dorry H."/>
            <person name="Siam R."/>
            <person name="Robertson A."/>
            <person name="Bajic V.B."/>
            <person name="Stingl U."/>
        </authorList>
    </citation>
    <scope>NUCLEOTIDE SEQUENCE [LARGE SCALE GENOMIC DNA]</scope>
    <source>
        <strain evidence="13 14">SSD-17B</strain>
    </source>
</reference>
<comment type="similarity">
    <text evidence="1 9 10 11">Belongs to the TRAFAC class TrmE-Era-EngA-EngB-Septin-like GTPase superfamily. EngA (Der) GTPase family.</text>
</comment>
<dbReference type="InterPro" id="IPR006073">
    <property type="entry name" value="GTP-bd"/>
</dbReference>
<gene>
    <name evidence="9 13" type="primary">der</name>
    <name evidence="13" type="ORF">HLPCO_001140</name>
</gene>
<dbReference type="PANTHER" id="PTHR43834:SF6">
    <property type="entry name" value="GTPASE DER"/>
    <property type="match status" value="1"/>
</dbReference>
<dbReference type="GO" id="GO:0016491">
    <property type="term" value="F:oxidoreductase activity"/>
    <property type="evidence" value="ECO:0007669"/>
    <property type="project" value="UniProtKB-KW"/>
</dbReference>
<organism evidence="13 14">
    <name type="scientific">Haloplasma contractile SSD-17B</name>
    <dbReference type="NCBI Taxonomy" id="1033810"/>
    <lineage>
        <taxon>Bacteria</taxon>
        <taxon>Bacillati</taxon>
        <taxon>Mycoplasmatota</taxon>
        <taxon>Mollicutes</taxon>
        <taxon>Haloplasmatales</taxon>
        <taxon>Haloplasmataceae</taxon>
        <taxon>Haloplasma</taxon>
    </lineage>
</organism>
<dbReference type="NCBIfam" id="TIGR00231">
    <property type="entry name" value="small_GTP"/>
    <property type="match status" value="2"/>
</dbReference>
<keyword evidence="4 11" id="KW-0677">Repeat</keyword>
<feature type="binding site" evidence="9">
    <location>
        <begin position="228"/>
        <end position="232"/>
    </location>
    <ligand>
        <name>GTP</name>
        <dbReference type="ChEBI" id="CHEBI:37565"/>
        <label>2</label>
    </ligand>
</feature>
<keyword evidence="14" id="KW-1185">Reference proteome</keyword>
<feature type="binding site" evidence="9">
    <location>
        <begin position="293"/>
        <end position="296"/>
    </location>
    <ligand>
        <name>GTP</name>
        <dbReference type="ChEBI" id="CHEBI:37565"/>
        <label>2</label>
    </ligand>
</feature>
<evidence type="ECO:0000313" key="14">
    <source>
        <dbReference type="Proteomes" id="UP000005707"/>
    </source>
</evidence>
<feature type="binding site" evidence="9">
    <location>
        <begin position="181"/>
        <end position="188"/>
    </location>
    <ligand>
        <name>GTP</name>
        <dbReference type="ChEBI" id="CHEBI:37565"/>
        <label>2</label>
    </ligand>
</feature>
<keyword evidence="6 9" id="KW-0342">GTP-binding</keyword>
<dbReference type="FunCoup" id="F7Q183">
    <property type="interactions" value="378"/>
</dbReference>
<dbReference type="InterPro" id="IPR032859">
    <property type="entry name" value="KH_dom-like"/>
</dbReference>
<evidence type="ECO:0000256" key="6">
    <source>
        <dbReference type="ARBA" id="ARBA00023134"/>
    </source>
</evidence>
<dbReference type="Gene3D" id="3.30.300.20">
    <property type="match status" value="1"/>
</dbReference>
<dbReference type="STRING" id="1033810.HLPCO_001140"/>
<dbReference type="Gene3D" id="3.40.50.300">
    <property type="entry name" value="P-loop containing nucleotide triphosphate hydrolases"/>
    <property type="match status" value="2"/>
</dbReference>
<keyword evidence="5 9" id="KW-0547">Nucleotide-binding</keyword>
<evidence type="ECO:0000256" key="2">
    <source>
        <dbReference type="ARBA" id="ARBA00020953"/>
    </source>
</evidence>
<evidence type="ECO:0000256" key="10">
    <source>
        <dbReference type="PROSITE-ProRule" id="PRU01049"/>
    </source>
</evidence>
<reference evidence="13 14" key="2">
    <citation type="journal article" date="2013" name="PLoS ONE">
        <title>INDIGO - INtegrated Data Warehouse of MIcrobial GenOmes with Examples from the Red Sea Extremophiles.</title>
        <authorList>
            <person name="Alam I."/>
            <person name="Antunes A."/>
            <person name="Kamau A.A."/>
            <person name="Ba Alawi W."/>
            <person name="Kalkatawi M."/>
            <person name="Stingl U."/>
            <person name="Bajic V.B."/>
        </authorList>
    </citation>
    <scope>NUCLEOTIDE SEQUENCE [LARGE SCALE GENOMIC DNA]</scope>
    <source>
        <strain evidence="13 14">SSD-17B</strain>
    </source>
</reference>
<dbReference type="Proteomes" id="UP000005707">
    <property type="component" value="Unassembled WGS sequence"/>
</dbReference>
<dbReference type="GO" id="GO:0042254">
    <property type="term" value="P:ribosome biogenesis"/>
    <property type="evidence" value="ECO:0007669"/>
    <property type="project" value="UniProtKB-KW"/>
</dbReference>
<dbReference type="RefSeq" id="WP_008825789.1">
    <property type="nucleotide sequence ID" value="NZ_AFNU02000003.1"/>
</dbReference>
<evidence type="ECO:0000259" key="12">
    <source>
        <dbReference type="PROSITE" id="PS51712"/>
    </source>
</evidence>
<dbReference type="CDD" id="cd01895">
    <property type="entry name" value="EngA2"/>
    <property type="match status" value="1"/>
</dbReference>
<feature type="domain" description="EngA-type G" evidence="12">
    <location>
        <begin position="3"/>
        <end position="166"/>
    </location>
</feature>
<evidence type="ECO:0000256" key="5">
    <source>
        <dbReference type="ARBA" id="ARBA00022741"/>
    </source>
</evidence>
<accession>F7Q183</accession>
<dbReference type="FunFam" id="3.30.300.20:FF:000004">
    <property type="entry name" value="GTPase Der"/>
    <property type="match status" value="1"/>
</dbReference>
<evidence type="ECO:0000313" key="13">
    <source>
        <dbReference type="EMBL" id="ERJ12800.1"/>
    </source>
</evidence>
<dbReference type="PANTHER" id="PTHR43834">
    <property type="entry name" value="GTPASE DER"/>
    <property type="match status" value="1"/>
</dbReference>
<protein>
    <recommendedName>
        <fullName evidence="2 9">GTPase Der</fullName>
    </recommendedName>
    <alternativeName>
        <fullName evidence="7 9">GTP-binding protein EngA</fullName>
    </alternativeName>
</protein>
<keyword evidence="13" id="KW-0560">Oxidoreductase</keyword>
<dbReference type="HAMAP" id="MF_00195">
    <property type="entry name" value="GTPase_Der"/>
    <property type="match status" value="1"/>
</dbReference>
<keyword evidence="3 9" id="KW-0690">Ribosome biogenesis</keyword>
<dbReference type="PIRSF" id="PIRSF006485">
    <property type="entry name" value="GTP-binding_EngA"/>
    <property type="match status" value="1"/>
</dbReference>
<comment type="function">
    <text evidence="8 9 11">GTPase that plays an essential role in the late steps of ribosome biogenesis.</text>
</comment>
<evidence type="ECO:0000256" key="8">
    <source>
        <dbReference type="ARBA" id="ARBA00053470"/>
    </source>
</evidence>
<comment type="subunit">
    <text evidence="9">Associates with the 50S ribosomal subunit.</text>
</comment>
<dbReference type="InterPro" id="IPR027417">
    <property type="entry name" value="P-loop_NTPase"/>
</dbReference>
<dbReference type="NCBIfam" id="TIGR03594">
    <property type="entry name" value="GTPase_EngA"/>
    <property type="match status" value="1"/>
</dbReference>
<dbReference type="PROSITE" id="PS51712">
    <property type="entry name" value="G_ENGA"/>
    <property type="match status" value="2"/>
</dbReference>
<evidence type="ECO:0000256" key="1">
    <source>
        <dbReference type="ARBA" id="ARBA00008279"/>
    </source>
</evidence>
<dbReference type="FunFam" id="3.40.50.300:FF:000057">
    <property type="entry name" value="GTPase Der"/>
    <property type="match status" value="1"/>
</dbReference>
<feature type="binding site" evidence="9">
    <location>
        <begin position="118"/>
        <end position="121"/>
    </location>
    <ligand>
        <name>GTP</name>
        <dbReference type="ChEBI" id="CHEBI:37565"/>
        <label>1</label>
    </ligand>
</feature>
<dbReference type="FunFam" id="3.40.50.300:FF:000040">
    <property type="entry name" value="GTPase Der"/>
    <property type="match status" value="1"/>
</dbReference>
<dbReference type="InterPro" id="IPR015946">
    <property type="entry name" value="KH_dom-like_a/b"/>
</dbReference>
<dbReference type="AlphaFoldDB" id="F7Q183"/>
<evidence type="ECO:0000256" key="11">
    <source>
        <dbReference type="RuleBase" id="RU004481"/>
    </source>
</evidence>
<dbReference type="InterPro" id="IPR016484">
    <property type="entry name" value="GTPase_Der"/>
</dbReference>
<dbReference type="EMBL" id="AFNU02000003">
    <property type="protein sequence ID" value="ERJ12800.1"/>
    <property type="molecule type" value="Genomic_DNA"/>
</dbReference>
<sequence>MLPVVAIVGRPNCGKSTIFNRIVGERVSIVEDTPGVTRDRIYSNAEWLGKEFRLIDTGGIEIGDAPFLQQIKEQAEIAIEEADVIVFVTNVRDGVTIEDETVAKMLYKSNKEIILAVNKVDDISFKNDIYEFYSLGIGEPIAISSTHGIGFGDLLDEVVNRFPEKPDIVYDEDVVKFCLIGRPNVGKSSLTNAILGEERVIVSDIAGTTRDAIDTKFKKDDDEFVVIDTAGMRKKGKVYEKTEKYSVLRALKAIDRADIAIIVLNAEEGIIEYDKRIVGYAHEAGKAIIICVNKWDIIEKDNKTMKEWQERIRSHFKFIEYAPIVFLSALTKRRVNSLFEPLKLAFNNYTRRVKTHVLNDVISDALAMNPTPTHEGGKLRVYYTTQVSVKPPTFVLFVNNPKFMHFSYERYLENQIRKSFDFEGTPIKLIARARD</sequence>
<dbReference type="Pfam" id="PF14714">
    <property type="entry name" value="KH_dom-like"/>
    <property type="match status" value="1"/>
</dbReference>
<dbReference type="InterPro" id="IPR005225">
    <property type="entry name" value="Small_GTP-bd"/>
</dbReference>
<dbReference type="GO" id="GO:0043022">
    <property type="term" value="F:ribosome binding"/>
    <property type="evidence" value="ECO:0007669"/>
    <property type="project" value="TreeGrafter"/>
</dbReference>
<dbReference type="eggNOG" id="COG1160">
    <property type="taxonomic scope" value="Bacteria"/>
</dbReference>
<feature type="domain" description="EngA-type G" evidence="12">
    <location>
        <begin position="175"/>
        <end position="350"/>
    </location>
</feature>
<dbReference type="GO" id="GO:0005525">
    <property type="term" value="F:GTP binding"/>
    <property type="evidence" value="ECO:0007669"/>
    <property type="project" value="UniProtKB-UniRule"/>
</dbReference>